<dbReference type="InterPro" id="IPR000322">
    <property type="entry name" value="Glyco_hydro_31_TIM"/>
</dbReference>
<dbReference type="SUPFAM" id="SSF51445">
    <property type="entry name" value="(Trans)glycosidases"/>
    <property type="match status" value="1"/>
</dbReference>
<comment type="similarity">
    <text evidence="1 3">Belongs to the glycosyl hydrolase 31 family.</text>
</comment>
<accession>A0A8T2NQT6</accession>
<dbReference type="Pfam" id="PF01055">
    <property type="entry name" value="Glyco_hydro_31_2nd"/>
    <property type="match status" value="1"/>
</dbReference>
<dbReference type="Proteomes" id="UP000824540">
    <property type="component" value="Unassembled WGS sequence"/>
</dbReference>
<proteinExistence type="inferred from homology"/>
<keyword evidence="3" id="KW-0326">Glycosidase</keyword>
<dbReference type="GO" id="GO:0004558">
    <property type="term" value="F:alpha-1,4-glucosidase activity"/>
    <property type="evidence" value="ECO:0007669"/>
    <property type="project" value="TreeGrafter"/>
</dbReference>
<keyword evidence="3" id="KW-0378">Hydrolase</keyword>
<feature type="non-terminal residue" evidence="5">
    <location>
        <position position="1"/>
    </location>
</feature>
<evidence type="ECO:0000259" key="4">
    <source>
        <dbReference type="Pfam" id="PF01055"/>
    </source>
</evidence>
<sequence length="133" mass="15318">GTHNLYGHYTFFLCLEDNSGKSFGVFLMNSNAMEVTIQPAPAVTYRTIGGILDFYILLGDTPEGVVHEFLELIGRPVIPPYWSLGFQLSRWDYGSLEEVKRTVERNRAIDLPYDIQYTDIDYMEDKKDFTYDA</sequence>
<dbReference type="PANTHER" id="PTHR22762">
    <property type="entry name" value="ALPHA-GLUCOSIDASE"/>
    <property type="match status" value="1"/>
</dbReference>
<dbReference type="InterPro" id="IPR011013">
    <property type="entry name" value="Gal_mutarotase_sf_dom"/>
</dbReference>
<dbReference type="EMBL" id="JAFBMS010000062">
    <property type="protein sequence ID" value="KAG9338717.1"/>
    <property type="molecule type" value="Genomic_DNA"/>
</dbReference>
<dbReference type="CDD" id="cd14752">
    <property type="entry name" value="GH31_N"/>
    <property type="match status" value="1"/>
</dbReference>
<keyword evidence="2" id="KW-0325">Glycoprotein</keyword>
<evidence type="ECO:0000313" key="5">
    <source>
        <dbReference type="EMBL" id="KAG9338717.1"/>
    </source>
</evidence>
<evidence type="ECO:0000256" key="1">
    <source>
        <dbReference type="ARBA" id="ARBA00007806"/>
    </source>
</evidence>
<dbReference type="Gene3D" id="3.20.20.80">
    <property type="entry name" value="Glycosidases"/>
    <property type="match status" value="1"/>
</dbReference>
<protein>
    <recommendedName>
        <fullName evidence="4">Glycoside hydrolase family 31 TIM barrel domain-containing protein</fullName>
    </recommendedName>
</protein>
<name>A0A8T2NQT6_9TELE</name>
<dbReference type="Gene3D" id="2.60.40.1760">
    <property type="entry name" value="glycosyl hydrolase (family 31)"/>
    <property type="match status" value="1"/>
</dbReference>
<dbReference type="GO" id="GO:0005975">
    <property type="term" value="P:carbohydrate metabolic process"/>
    <property type="evidence" value="ECO:0007669"/>
    <property type="project" value="InterPro"/>
</dbReference>
<organism evidence="5 6">
    <name type="scientific">Albula glossodonta</name>
    <name type="common">roundjaw bonefish</name>
    <dbReference type="NCBI Taxonomy" id="121402"/>
    <lineage>
        <taxon>Eukaryota</taxon>
        <taxon>Metazoa</taxon>
        <taxon>Chordata</taxon>
        <taxon>Craniata</taxon>
        <taxon>Vertebrata</taxon>
        <taxon>Euteleostomi</taxon>
        <taxon>Actinopterygii</taxon>
        <taxon>Neopterygii</taxon>
        <taxon>Teleostei</taxon>
        <taxon>Albuliformes</taxon>
        <taxon>Albulidae</taxon>
        <taxon>Albula</taxon>
    </lineage>
</organism>
<comment type="caution">
    <text evidence="5">The sequence shown here is derived from an EMBL/GenBank/DDBJ whole genome shotgun (WGS) entry which is preliminary data.</text>
</comment>
<gene>
    <name evidence="5" type="ORF">JZ751_025386</name>
</gene>
<evidence type="ECO:0000256" key="2">
    <source>
        <dbReference type="ARBA" id="ARBA00023180"/>
    </source>
</evidence>
<dbReference type="AlphaFoldDB" id="A0A8T2NQT6"/>
<dbReference type="OrthoDB" id="8887851at2759"/>
<evidence type="ECO:0000313" key="6">
    <source>
        <dbReference type="Proteomes" id="UP000824540"/>
    </source>
</evidence>
<reference evidence="5" key="1">
    <citation type="thesis" date="2021" institute="BYU ScholarsArchive" country="Provo, UT, USA">
        <title>Applications of and Algorithms for Genome Assembly and Genomic Analyses with an Emphasis on Marine Teleosts.</title>
        <authorList>
            <person name="Pickett B.D."/>
        </authorList>
    </citation>
    <scope>NUCLEOTIDE SEQUENCE</scope>
    <source>
        <strain evidence="5">HI-2016</strain>
    </source>
</reference>
<keyword evidence="6" id="KW-1185">Reference proteome</keyword>
<feature type="non-terminal residue" evidence="5">
    <location>
        <position position="133"/>
    </location>
</feature>
<dbReference type="PANTHER" id="PTHR22762:SF133">
    <property type="entry name" value="P-TYPE DOMAIN-CONTAINING PROTEIN"/>
    <property type="match status" value="1"/>
</dbReference>
<feature type="domain" description="Glycoside hydrolase family 31 TIM barrel" evidence="4">
    <location>
        <begin position="76"/>
        <end position="132"/>
    </location>
</feature>
<dbReference type="InterPro" id="IPR017853">
    <property type="entry name" value="GH"/>
</dbReference>
<dbReference type="SUPFAM" id="SSF74650">
    <property type="entry name" value="Galactose mutarotase-like"/>
    <property type="match status" value="1"/>
</dbReference>
<evidence type="ECO:0000256" key="3">
    <source>
        <dbReference type="RuleBase" id="RU361185"/>
    </source>
</evidence>
<dbReference type="GO" id="GO:0030246">
    <property type="term" value="F:carbohydrate binding"/>
    <property type="evidence" value="ECO:0007669"/>
    <property type="project" value="InterPro"/>
</dbReference>